<keyword evidence="1" id="KW-0378">Hydrolase</keyword>
<name>A0A1R0GZK2_9FUNG</name>
<sequence length="369" mass="41498">MKSSEEHRKYLIVFGDSFSSVGNRGEQPKFLANWYTRFSNGPVWPEYLAHDGGFALIDFAVGGAVTNNKFIESQTGIKSQLADVLGQVSLYKSIFRGKFSPSSLQDDVVVIEIGTNDIFPVYERVFGGSVDLINYSNETVKSTISALESLIKFGYKNFVVTDTPNLSNMPVFGKLDQKALDSLDDYVRMTNKKLEIARAALETKYSSEVNYIRTVSFYDIYKTIPTMDLKKLLDTTAICDPNMPLGENAIYSKRSDSDSYFCVDGAHPSTRVHALLSSVFLETLRTGNVHISKEVIEKLVNDNEIRKVGSEDNRLYNENSLKTGNLNVEEYTIETTQLHVGKLVGRKDSHALHFKWHSASGQFHPHFEH</sequence>
<dbReference type="SUPFAM" id="SSF52266">
    <property type="entry name" value="SGNH hydrolase"/>
    <property type="match status" value="1"/>
</dbReference>
<comment type="caution">
    <text evidence="2">The sequence shown here is derived from an EMBL/GenBank/DDBJ whole genome shotgun (WGS) entry which is preliminary data.</text>
</comment>
<evidence type="ECO:0000313" key="3">
    <source>
        <dbReference type="Proteomes" id="UP000187455"/>
    </source>
</evidence>
<evidence type="ECO:0000256" key="1">
    <source>
        <dbReference type="ARBA" id="ARBA00022801"/>
    </source>
</evidence>
<dbReference type="InterPro" id="IPR051058">
    <property type="entry name" value="GDSL_Est/Lipase"/>
</dbReference>
<dbReference type="Pfam" id="PF00657">
    <property type="entry name" value="Lipase_GDSL"/>
    <property type="match status" value="1"/>
</dbReference>
<dbReference type="PANTHER" id="PTHR45648">
    <property type="entry name" value="GDSL LIPASE/ACYLHYDROLASE FAMILY PROTEIN (AFU_ORTHOLOGUE AFUA_4G14700)"/>
    <property type="match status" value="1"/>
</dbReference>
<protein>
    <submittedName>
        <fullName evidence="2">Thermolabile hemolysin</fullName>
    </submittedName>
</protein>
<evidence type="ECO:0000313" key="2">
    <source>
        <dbReference type="EMBL" id="OLY82329.1"/>
    </source>
</evidence>
<dbReference type="PANTHER" id="PTHR45648:SF22">
    <property type="entry name" value="GDSL LIPASE_ACYLHYDROLASE FAMILY PROTEIN (AFU_ORTHOLOGUE AFUA_4G14700)"/>
    <property type="match status" value="1"/>
</dbReference>
<dbReference type="CDD" id="cd01846">
    <property type="entry name" value="fatty_acyltransferase_like"/>
    <property type="match status" value="1"/>
</dbReference>
<gene>
    <name evidence="2" type="ORF">AYI68_g3553</name>
</gene>
<dbReference type="AlphaFoldDB" id="A0A1R0GZK2"/>
<dbReference type="Proteomes" id="UP000187455">
    <property type="component" value="Unassembled WGS sequence"/>
</dbReference>
<dbReference type="STRING" id="133383.A0A1R0GZK2"/>
<dbReference type="OrthoDB" id="1600564at2759"/>
<proteinExistence type="predicted"/>
<dbReference type="InterPro" id="IPR036514">
    <property type="entry name" value="SGNH_hydro_sf"/>
</dbReference>
<organism evidence="2 3">
    <name type="scientific">Smittium mucronatum</name>
    <dbReference type="NCBI Taxonomy" id="133383"/>
    <lineage>
        <taxon>Eukaryota</taxon>
        <taxon>Fungi</taxon>
        <taxon>Fungi incertae sedis</taxon>
        <taxon>Zoopagomycota</taxon>
        <taxon>Kickxellomycotina</taxon>
        <taxon>Harpellomycetes</taxon>
        <taxon>Harpellales</taxon>
        <taxon>Legeriomycetaceae</taxon>
        <taxon>Smittium</taxon>
    </lineage>
</organism>
<dbReference type="GO" id="GO:0016788">
    <property type="term" value="F:hydrolase activity, acting on ester bonds"/>
    <property type="evidence" value="ECO:0007669"/>
    <property type="project" value="InterPro"/>
</dbReference>
<dbReference type="Gene3D" id="3.40.50.1110">
    <property type="entry name" value="SGNH hydrolase"/>
    <property type="match status" value="1"/>
</dbReference>
<accession>A0A1R0GZK2</accession>
<keyword evidence="3" id="KW-1185">Reference proteome</keyword>
<reference evidence="2 3" key="1">
    <citation type="journal article" date="2016" name="Mol. Biol. Evol.">
        <title>Genome-Wide Survey of Gut Fungi (Harpellales) Reveals the First Horizontally Transferred Ubiquitin Gene from a Mosquito Host.</title>
        <authorList>
            <person name="Wang Y."/>
            <person name="White M.M."/>
            <person name="Kvist S."/>
            <person name="Moncalvo J.M."/>
        </authorList>
    </citation>
    <scope>NUCLEOTIDE SEQUENCE [LARGE SCALE GENOMIC DNA]</scope>
    <source>
        <strain evidence="2 3">ALG-7-W6</strain>
    </source>
</reference>
<dbReference type="InterPro" id="IPR001087">
    <property type="entry name" value="GDSL"/>
</dbReference>
<dbReference type="EMBL" id="LSSL01001645">
    <property type="protein sequence ID" value="OLY82329.1"/>
    <property type="molecule type" value="Genomic_DNA"/>
</dbReference>